<dbReference type="EMBL" id="LAZR01000541">
    <property type="protein sequence ID" value="KKN64894.1"/>
    <property type="molecule type" value="Genomic_DNA"/>
</dbReference>
<dbReference type="AlphaFoldDB" id="A0A0F9SD01"/>
<name>A0A0F9SD01_9ZZZZ</name>
<gene>
    <name evidence="1" type="ORF">LCGC14_0487280</name>
</gene>
<reference evidence="1" key="1">
    <citation type="journal article" date="2015" name="Nature">
        <title>Complex archaea that bridge the gap between prokaryotes and eukaryotes.</title>
        <authorList>
            <person name="Spang A."/>
            <person name="Saw J.H."/>
            <person name="Jorgensen S.L."/>
            <person name="Zaremba-Niedzwiedzka K."/>
            <person name="Martijn J."/>
            <person name="Lind A.E."/>
            <person name="van Eijk R."/>
            <person name="Schleper C."/>
            <person name="Guy L."/>
            <person name="Ettema T.J."/>
        </authorList>
    </citation>
    <scope>NUCLEOTIDE SEQUENCE</scope>
</reference>
<proteinExistence type="predicted"/>
<organism evidence="1">
    <name type="scientific">marine sediment metagenome</name>
    <dbReference type="NCBI Taxonomy" id="412755"/>
    <lineage>
        <taxon>unclassified sequences</taxon>
        <taxon>metagenomes</taxon>
        <taxon>ecological metagenomes</taxon>
    </lineage>
</organism>
<evidence type="ECO:0000313" key="1">
    <source>
        <dbReference type="EMBL" id="KKN64894.1"/>
    </source>
</evidence>
<accession>A0A0F9SD01</accession>
<sequence length="79" mass="8981">MAGKLLFDKYMTKIVSDGIIFDDNEQLYACYDYICLTYSVGEVMAACGCSIDTAERWLGRFQSKQDVMGIMRDMNKGIE</sequence>
<comment type="caution">
    <text evidence="1">The sequence shown here is derived from an EMBL/GenBank/DDBJ whole genome shotgun (WGS) entry which is preliminary data.</text>
</comment>
<protein>
    <submittedName>
        <fullName evidence="1">Uncharacterized protein</fullName>
    </submittedName>
</protein>